<accession>A0A399PKG1</accession>
<evidence type="ECO:0000259" key="1">
    <source>
        <dbReference type="PROSITE" id="PS51722"/>
    </source>
</evidence>
<dbReference type="Proteomes" id="UP000265361">
    <property type="component" value="Unassembled WGS sequence"/>
</dbReference>
<dbReference type="GO" id="GO:0005525">
    <property type="term" value="F:GTP binding"/>
    <property type="evidence" value="ECO:0007669"/>
    <property type="project" value="InterPro"/>
</dbReference>
<feature type="non-terminal residue" evidence="2">
    <location>
        <position position="88"/>
    </location>
</feature>
<dbReference type="EMBL" id="QWED01000428">
    <property type="protein sequence ID" value="RIJ06710.1"/>
    <property type="molecule type" value="Genomic_DNA"/>
</dbReference>
<dbReference type="SUPFAM" id="SSF52540">
    <property type="entry name" value="P-loop containing nucleoside triphosphate hydrolases"/>
    <property type="match status" value="1"/>
</dbReference>
<feature type="domain" description="Tr-type G" evidence="1">
    <location>
        <begin position="7"/>
        <end position="88"/>
    </location>
</feature>
<dbReference type="GO" id="GO:0003924">
    <property type="term" value="F:GTPase activity"/>
    <property type="evidence" value="ECO:0007669"/>
    <property type="project" value="InterPro"/>
</dbReference>
<dbReference type="GO" id="GO:1990904">
    <property type="term" value="C:ribonucleoprotein complex"/>
    <property type="evidence" value="ECO:0007669"/>
    <property type="project" value="TreeGrafter"/>
</dbReference>
<comment type="caution">
    <text evidence="2">The sequence shown here is derived from an EMBL/GenBank/DDBJ whole genome shotgun (WGS) entry which is preliminary data.</text>
</comment>
<evidence type="ECO:0000313" key="3">
    <source>
        <dbReference type="Proteomes" id="UP000265361"/>
    </source>
</evidence>
<dbReference type="PANTHER" id="PTHR42908">
    <property type="entry name" value="TRANSLATION ELONGATION FACTOR-RELATED"/>
    <property type="match status" value="1"/>
</dbReference>
<dbReference type="Gene3D" id="3.40.50.300">
    <property type="entry name" value="P-loop containing nucleotide triphosphate hydrolases"/>
    <property type="match status" value="1"/>
</dbReference>
<protein>
    <submittedName>
        <fullName evidence="2">Translational GTPase TypA</fullName>
    </submittedName>
</protein>
<dbReference type="InterPro" id="IPR000795">
    <property type="entry name" value="T_Tr_GTP-bd_dom"/>
</dbReference>
<gene>
    <name evidence="2" type="ORF">DZF97_12190</name>
</gene>
<dbReference type="PROSITE" id="PS00301">
    <property type="entry name" value="G_TR_1"/>
    <property type="match status" value="1"/>
</dbReference>
<organism evidence="2 3">
    <name type="scientific">Clavibacter nebraskensis</name>
    <dbReference type="NCBI Taxonomy" id="31963"/>
    <lineage>
        <taxon>Bacteria</taxon>
        <taxon>Bacillati</taxon>
        <taxon>Actinomycetota</taxon>
        <taxon>Actinomycetes</taxon>
        <taxon>Micrococcales</taxon>
        <taxon>Microbacteriaceae</taxon>
        <taxon>Clavibacter</taxon>
    </lineage>
</organism>
<proteinExistence type="predicted"/>
<dbReference type="PRINTS" id="PR00315">
    <property type="entry name" value="ELONGATNFCT"/>
</dbReference>
<evidence type="ECO:0000313" key="2">
    <source>
        <dbReference type="EMBL" id="RIJ06710.1"/>
    </source>
</evidence>
<reference evidence="2 3" key="1">
    <citation type="submission" date="2018-08" db="EMBL/GenBank/DDBJ databases">
        <title>Genome Sequence of Clavibacter michiganensis Subspecies type strains, and the Atypical Peach-Colored Strains Isolated from Tomato.</title>
        <authorList>
            <person name="Osdaghi E."/>
            <person name="Portier P."/>
            <person name="Briand M."/>
            <person name="Jacques M.-A."/>
        </authorList>
    </citation>
    <scope>NUCLEOTIDE SEQUENCE [LARGE SCALE GENOMIC DNA]</scope>
    <source>
        <strain evidence="2 3">CFBP 7577</strain>
    </source>
</reference>
<name>A0A399PKG1_9MICO</name>
<dbReference type="InterPro" id="IPR031157">
    <property type="entry name" value="G_TR_CS"/>
</dbReference>
<dbReference type="AlphaFoldDB" id="A0A399PKG1"/>
<dbReference type="GO" id="GO:0005829">
    <property type="term" value="C:cytosol"/>
    <property type="evidence" value="ECO:0007669"/>
    <property type="project" value="TreeGrafter"/>
</dbReference>
<sequence>MALVARNDLRNVAIVAHVDHGKTTLVDAMLKQTNSFDAHFEGEDRMMDSNDLEREKGITILAKNTAVLYNGKHADSTPIVINVIDTPG</sequence>
<dbReference type="PANTHER" id="PTHR42908:SF8">
    <property type="entry name" value="TR-TYPE G DOMAIN-CONTAINING PROTEIN"/>
    <property type="match status" value="1"/>
</dbReference>
<dbReference type="Pfam" id="PF00009">
    <property type="entry name" value="GTP_EFTU"/>
    <property type="match status" value="1"/>
</dbReference>
<dbReference type="InterPro" id="IPR027417">
    <property type="entry name" value="P-loop_NTPase"/>
</dbReference>
<dbReference type="PROSITE" id="PS51722">
    <property type="entry name" value="G_TR_2"/>
    <property type="match status" value="1"/>
</dbReference>